<proteinExistence type="predicted"/>
<reference evidence="1" key="2">
    <citation type="journal article" date="2015" name="Data Brief">
        <title>Shoot transcriptome of the giant reed, Arundo donax.</title>
        <authorList>
            <person name="Barrero R.A."/>
            <person name="Guerrero F.D."/>
            <person name="Moolhuijzen P."/>
            <person name="Goolsby J.A."/>
            <person name="Tidwell J."/>
            <person name="Bellgard S.E."/>
            <person name="Bellgard M.I."/>
        </authorList>
    </citation>
    <scope>NUCLEOTIDE SEQUENCE</scope>
    <source>
        <tissue evidence="1">Shoot tissue taken approximately 20 cm above the soil surface</tissue>
    </source>
</reference>
<protein>
    <submittedName>
        <fullName evidence="1">Uncharacterized protein</fullName>
    </submittedName>
</protein>
<dbReference type="AlphaFoldDB" id="A0A0A9GMB1"/>
<reference evidence="1" key="1">
    <citation type="submission" date="2014-09" db="EMBL/GenBank/DDBJ databases">
        <authorList>
            <person name="Magalhaes I.L.F."/>
            <person name="Oliveira U."/>
            <person name="Santos F.R."/>
            <person name="Vidigal T.H.D.A."/>
            <person name="Brescovit A.D."/>
            <person name="Santos A.J."/>
        </authorList>
    </citation>
    <scope>NUCLEOTIDE SEQUENCE</scope>
    <source>
        <tissue evidence="1">Shoot tissue taken approximately 20 cm above the soil surface</tissue>
    </source>
</reference>
<evidence type="ECO:0000313" key="1">
    <source>
        <dbReference type="EMBL" id="JAE21828.1"/>
    </source>
</evidence>
<sequence>MPQPSTHKTRIYTRRMHDRELAYILHHRLQQHLRRPHARE</sequence>
<organism evidence="1">
    <name type="scientific">Arundo donax</name>
    <name type="common">Giant reed</name>
    <name type="synonym">Donax arundinaceus</name>
    <dbReference type="NCBI Taxonomy" id="35708"/>
    <lineage>
        <taxon>Eukaryota</taxon>
        <taxon>Viridiplantae</taxon>
        <taxon>Streptophyta</taxon>
        <taxon>Embryophyta</taxon>
        <taxon>Tracheophyta</taxon>
        <taxon>Spermatophyta</taxon>
        <taxon>Magnoliopsida</taxon>
        <taxon>Liliopsida</taxon>
        <taxon>Poales</taxon>
        <taxon>Poaceae</taxon>
        <taxon>PACMAD clade</taxon>
        <taxon>Arundinoideae</taxon>
        <taxon>Arundineae</taxon>
        <taxon>Arundo</taxon>
    </lineage>
</organism>
<accession>A0A0A9GMB1</accession>
<dbReference type="EMBL" id="GBRH01176068">
    <property type="protein sequence ID" value="JAE21828.1"/>
    <property type="molecule type" value="Transcribed_RNA"/>
</dbReference>
<name>A0A0A9GMB1_ARUDO</name>